<dbReference type="Pfam" id="PF00211">
    <property type="entry name" value="Guanylate_cyc"/>
    <property type="match status" value="1"/>
</dbReference>
<proteinExistence type="predicted"/>
<organism evidence="3 4">
    <name type="scientific">Rhizobium changzhiense</name>
    <dbReference type="NCBI Taxonomy" id="2692317"/>
    <lineage>
        <taxon>Bacteria</taxon>
        <taxon>Pseudomonadati</taxon>
        <taxon>Pseudomonadota</taxon>
        <taxon>Alphaproteobacteria</taxon>
        <taxon>Hyphomicrobiales</taxon>
        <taxon>Rhizobiaceae</taxon>
        <taxon>Rhizobium/Agrobacterium group</taxon>
        <taxon>Rhizobium</taxon>
    </lineage>
</organism>
<dbReference type="PROSITE" id="PS50005">
    <property type="entry name" value="TPR"/>
    <property type="match status" value="1"/>
</dbReference>
<dbReference type="InterPro" id="IPR011990">
    <property type="entry name" value="TPR-like_helical_dom_sf"/>
</dbReference>
<dbReference type="SMART" id="SM00028">
    <property type="entry name" value="TPR"/>
    <property type="match status" value="3"/>
</dbReference>
<dbReference type="InterPro" id="IPR001054">
    <property type="entry name" value="A/G_cyclase"/>
</dbReference>
<evidence type="ECO:0000313" key="4">
    <source>
        <dbReference type="Proteomes" id="UP000532162"/>
    </source>
</evidence>
<feature type="domain" description="Guanylate cyclase" evidence="2">
    <location>
        <begin position="7"/>
        <end position="122"/>
    </location>
</feature>
<dbReference type="PROSITE" id="PS50125">
    <property type="entry name" value="GUANYLATE_CYCLASE_2"/>
    <property type="match status" value="1"/>
</dbReference>
<dbReference type="Pfam" id="PF13432">
    <property type="entry name" value="TPR_16"/>
    <property type="match status" value="1"/>
</dbReference>
<sequence>MERRLSAILAADVVGYSRLMGIDESGTLQALNRHRCELVDIRISDYKGRIVKLTGDGILAEFQSVVNAVACAAEIQRSMAARNENVPKDERVEFRIGINLGDVVVENGDIFGDGVNLAARLERIAAPGGIAVSASVRDQVGSRLNLGFEFIGEHTLKNIRQPVQVYTVTLTPPSSAKLVAQNRNTCFIAVLPFTNMSGDADQDYFSDGITEDIITDLSKISSLHVVPRNTIFTYKGISVKVKRLAQELGVRYVLEGSVRIVGNRVRISGQLIDTANGDHLWAERYDRDMTDIFAIQDEITHAIVGQLKVRLLPEEKEAIANEPTANVEAYTYYLRGRQLSHTWTKSYLQLARRMFCKAVELDPDYARAYAGIADCDAAIRDWAPDDVPLRRILDMSARALELDPDLPEAHASHGLALHQSGYDDRAAAAFERALALDPNLFEANFHYARFFFMHGNFAESVQYFTRAAAIRSDDYVSPIHLMSAYRSLGRVLDTENWARLGLLRAERALNLNPENSGPAHRGALALAHMGDAARARDWAARAIAIDPDDIVAQYNLACVYSVLGDVDQAIDLLEKLLPNSSVYHIKWFDNDSDLDNIRDDPRFRKLLTAAMMQRERIERTGS</sequence>
<dbReference type="InterPro" id="IPR029787">
    <property type="entry name" value="Nucleotide_cyclase"/>
</dbReference>
<name>A0A7Z0UEP5_9HYPH</name>
<dbReference type="SUPFAM" id="SSF48452">
    <property type="entry name" value="TPR-like"/>
    <property type="match status" value="1"/>
</dbReference>
<dbReference type="SUPFAM" id="SSF55073">
    <property type="entry name" value="Nucleotide cyclase"/>
    <property type="match status" value="1"/>
</dbReference>
<evidence type="ECO:0000313" key="3">
    <source>
        <dbReference type="EMBL" id="NZD64395.1"/>
    </source>
</evidence>
<reference evidence="3 4" key="1">
    <citation type="submission" date="2020-07" db="EMBL/GenBank/DDBJ databases">
        <authorList>
            <person name="Sun Q."/>
        </authorList>
    </citation>
    <scope>NUCLEOTIDE SEQUENCE [LARGE SCALE GENOMIC DNA]</scope>
    <source>
        <strain evidence="3 4">WYCCWR 11290</strain>
    </source>
</reference>
<dbReference type="GO" id="GO:0004016">
    <property type="term" value="F:adenylate cyclase activity"/>
    <property type="evidence" value="ECO:0007669"/>
    <property type="project" value="UniProtKB-ARBA"/>
</dbReference>
<dbReference type="Proteomes" id="UP000532162">
    <property type="component" value="Unassembled WGS sequence"/>
</dbReference>
<dbReference type="Gene3D" id="3.30.70.1230">
    <property type="entry name" value="Nucleotide cyclase"/>
    <property type="match status" value="1"/>
</dbReference>
<dbReference type="AlphaFoldDB" id="A0A7Z0UEP5"/>
<keyword evidence="1" id="KW-0802">TPR repeat</keyword>
<dbReference type="InterPro" id="IPR019734">
    <property type="entry name" value="TPR_rpt"/>
</dbReference>
<dbReference type="Pfam" id="PF14559">
    <property type="entry name" value="TPR_19"/>
    <property type="match status" value="1"/>
</dbReference>
<evidence type="ECO:0000256" key="1">
    <source>
        <dbReference type="PROSITE-ProRule" id="PRU00339"/>
    </source>
</evidence>
<dbReference type="PANTHER" id="PTHR43081">
    <property type="entry name" value="ADENYLATE CYCLASE, TERMINAL-DIFFERENTIATION SPECIFIC-RELATED"/>
    <property type="match status" value="1"/>
</dbReference>
<feature type="repeat" description="TPR" evidence="1">
    <location>
        <begin position="407"/>
        <end position="440"/>
    </location>
</feature>
<dbReference type="Gene3D" id="3.40.50.10070">
    <property type="entry name" value="TolB, N-terminal domain"/>
    <property type="match status" value="1"/>
</dbReference>
<dbReference type="GO" id="GO:0006171">
    <property type="term" value="P:cAMP biosynthetic process"/>
    <property type="evidence" value="ECO:0007669"/>
    <property type="project" value="TreeGrafter"/>
</dbReference>
<comment type="caution">
    <text evidence="3">The sequence shown here is derived from an EMBL/GenBank/DDBJ whole genome shotgun (WGS) entry which is preliminary data.</text>
</comment>
<protein>
    <submittedName>
        <fullName evidence="3">Tetratricopeptide repeat protein</fullName>
    </submittedName>
</protein>
<gene>
    <name evidence="3" type="ORF">HX900_25300</name>
</gene>
<dbReference type="EMBL" id="JACCPJ010000009">
    <property type="protein sequence ID" value="NZD64395.1"/>
    <property type="molecule type" value="Genomic_DNA"/>
</dbReference>
<dbReference type="InterPro" id="IPR050697">
    <property type="entry name" value="Adenylyl/Guanylyl_Cyclase_3/4"/>
</dbReference>
<dbReference type="CDD" id="cd07302">
    <property type="entry name" value="CHD"/>
    <property type="match status" value="1"/>
</dbReference>
<accession>A0A7Z0UEP5</accession>
<dbReference type="NCBIfam" id="NF047558">
    <property type="entry name" value="TPR_END_plus"/>
    <property type="match status" value="1"/>
</dbReference>
<evidence type="ECO:0000259" key="2">
    <source>
        <dbReference type="PROSITE" id="PS50125"/>
    </source>
</evidence>
<dbReference type="SUPFAM" id="SSF52964">
    <property type="entry name" value="TolB, N-terminal domain"/>
    <property type="match status" value="1"/>
</dbReference>
<dbReference type="RefSeq" id="WP_180696273.1">
    <property type="nucleotide sequence ID" value="NZ_JACCPJ010000009.1"/>
</dbReference>
<dbReference type="GO" id="GO:0035556">
    <property type="term" value="P:intracellular signal transduction"/>
    <property type="evidence" value="ECO:0007669"/>
    <property type="project" value="InterPro"/>
</dbReference>
<dbReference type="PANTHER" id="PTHR43081:SF19">
    <property type="entry name" value="PH-SENSITIVE ADENYLATE CYCLASE RV1264"/>
    <property type="match status" value="1"/>
</dbReference>
<dbReference type="Gene3D" id="1.25.40.10">
    <property type="entry name" value="Tetratricopeptide repeat domain"/>
    <property type="match status" value="1"/>
</dbReference>